<dbReference type="AlphaFoldDB" id="A0A2T7EJE4"/>
<dbReference type="Proteomes" id="UP000244336">
    <property type="component" value="Chromosome 3"/>
</dbReference>
<dbReference type="EMBL" id="CM009751">
    <property type="protein sequence ID" value="PUZ67943.1"/>
    <property type="molecule type" value="Genomic_DNA"/>
</dbReference>
<sequence>MFSSCSLWFSCLFGCFLVGRWVHGKGHWASICILSYMLMCSINNHKASDFVLGRRFCALIHDSSMIRMKSEHLSRLLIPLINTKNCPFNNGRCSEGAPADYQFHR</sequence>
<reference evidence="1 2" key="1">
    <citation type="submission" date="2018-04" db="EMBL/GenBank/DDBJ databases">
        <title>WGS assembly of Panicum hallii var. hallii HAL2.</title>
        <authorList>
            <person name="Lovell J."/>
            <person name="Jenkins J."/>
            <person name="Lowry D."/>
            <person name="Mamidi S."/>
            <person name="Sreedasyam A."/>
            <person name="Weng X."/>
            <person name="Barry K."/>
            <person name="Bonette J."/>
            <person name="Campitelli B."/>
            <person name="Daum C."/>
            <person name="Gordon S."/>
            <person name="Gould B."/>
            <person name="Lipzen A."/>
            <person name="MacQueen A."/>
            <person name="Palacio-Mejia J."/>
            <person name="Plott C."/>
            <person name="Shakirov E."/>
            <person name="Shu S."/>
            <person name="Yoshinaga Y."/>
            <person name="Zane M."/>
            <person name="Rokhsar D."/>
            <person name="Grimwood J."/>
            <person name="Schmutz J."/>
            <person name="Juenger T."/>
        </authorList>
    </citation>
    <scope>NUCLEOTIDE SEQUENCE [LARGE SCALE GENOMIC DNA]</scope>
    <source>
        <strain evidence="2">cv. HAL2</strain>
    </source>
</reference>
<accession>A0A2T7EJE4</accession>
<organism evidence="1 2">
    <name type="scientific">Panicum hallii var. hallii</name>
    <dbReference type="NCBI Taxonomy" id="1504633"/>
    <lineage>
        <taxon>Eukaryota</taxon>
        <taxon>Viridiplantae</taxon>
        <taxon>Streptophyta</taxon>
        <taxon>Embryophyta</taxon>
        <taxon>Tracheophyta</taxon>
        <taxon>Spermatophyta</taxon>
        <taxon>Magnoliopsida</taxon>
        <taxon>Liliopsida</taxon>
        <taxon>Poales</taxon>
        <taxon>Poaceae</taxon>
        <taxon>PACMAD clade</taxon>
        <taxon>Panicoideae</taxon>
        <taxon>Panicodae</taxon>
        <taxon>Paniceae</taxon>
        <taxon>Panicinae</taxon>
        <taxon>Panicum</taxon>
        <taxon>Panicum sect. Panicum</taxon>
    </lineage>
</organism>
<keyword evidence="2" id="KW-1185">Reference proteome</keyword>
<gene>
    <name evidence="1" type="ORF">GQ55_3G474800</name>
</gene>
<name>A0A2T7EJE4_9POAL</name>
<dbReference type="Gramene" id="PUZ67943">
    <property type="protein sequence ID" value="PUZ67943"/>
    <property type="gene ID" value="GQ55_3G474800"/>
</dbReference>
<protein>
    <submittedName>
        <fullName evidence="1">Uncharacterized protein</fullName>
    </submittedName>
</protein>
<evidence type="ECO:0000313" key="1">
    <source>
        <dbReference type="EMBL" id="PUZ67943.1"/>
    </source>
</evidence>
<evidence type="ECO:0000313" key="2">
    <source>
        <dbReference type="Proteomes" id="UP000244336"/>
    </source>
</evidence>
<proteinExistence type="predicted"/>